<evidence type="ECO:0000313" key="2">
    <source>
        <dbReference type="Proteomes" id="UP000316778"/>
    </source>
</evidence>
<dbReference type="Proteomes" id="UP000316778">
    <property type="component" value="Unassembled WGS sequence"/>
</dbReference>
<sequence length="143" mass="16614">MENKTTNNAPTVPPLRATARCISLQVPEQVHLLCKLLGVELSGVLQRFINDLGHGLYGTNGSSERWQAIEYFMECGYGLHNYGEHDIHQMFYELEQLRNRWAGGDQAAEQEYAAWRVRYLVQWYRAWLEKRRPGTMTQALELL</sequence>
<dbReference type="AlphaFoldDB" id="A0A562SZ48"/>
<keyword evidence="2" id="KW-1185">Reference proteome</keyword>
<dbReference type="EMBL" id="VLLG01000004">
    <property type="protein sequence ID" value="TWI86595.1"/>
    <property type="molecule type" value="Genomic_DNA"/>
</dbReference>
<dbReference type="OrthoDB" id="663580at2"/>
<protein>
    <submittedName>
        <fullName evidence="1">Uncharacterized protein</fullName>
    </submittedName>
</protein>
<proteinExistence type="predicted"/>
<accession>A0A562SZ48</accession>
<comment type="caution">
    <text evidence="1">The sequence shown here is derived from an EMBL/GenBank/DDBJ whole genome shotgun (WGS) entry which is preliminary data.</text>
</comment>
<organism evidence="1 2">
    <name type="scientific">Chitinophaga japonensis</name>
    <name type="common">Flexibacter japonensis</name>
    <dbReference type="NCBI Taxonomy" id="104662"/>
    <lineage>
        <taxon>Bacteria</taxon>
        <taxon>Pseudomonadati</taxon>
        <taxon>Bacteroidota</taxon>
        <taxon>Chitinophagia</taxon>
        <taxon>Chitinophagales</taxon>
        <taxon>Chitinophagaceae</taxon>
        <taxon>Chitinophaga</taxon>
    </lineage>
</organism>
<evidence type="ECO:0000313" key="1">
    <source>
        <dbReference type="EMBL" id="TWI86595.1"/>
    </source>
</evidence>
<dbReference type="RefSeq" id="WP_145716522.1">
    <property type="nucleotide sequence ID" value="NZ_BAAAFY010000005.1"/>
</dbReference>
<reference evidence="1 2" key="1">
    <citation type="journal article" date="2013" name="Stand. Genomic Sci.">
        <title>Genomic Encyclopedia of Type Strains, Phase I: The one thousand microbial genomes (KMG-I) project.</title>
        <authorList>
            <person name="Kyrpides N.C."/>
            <person name="Woyke T."/>
            <person name="Eisen J.A."/>
            <person name="Garrity G."/>
            <person name="Lilburn T.G."/>
            <person name="Beck B.J."/>
            <person name="Whitman W.B."/>
            <person name="Hugenholtz P."/>
            <person name="Klenk H.P."/>
        </authorList>
    </citation>
    <scope>NUCLEOTIDE SEQUENCE [LARGE SCALE GENOMIC DNA]</scope>
    <source>
        <strain evidence="1 2">DSM 13484</strain>
    </source>
</reference>
<name>A0A562SZ48_CHIJA</name>
<gene>
    <name evidence="1" type="ORF">LX66_3854</name>
</gene>